<reference evidence="2 3" key="1">
    <citation type="submission" date="2019-07" db="EMBL/GenBank/DDBJ databases">
        <title>Genomics analysis of Aphanomyces spp. identifies a new class of oomycete effector associated with host adaptation.</title>
        <authorList>
            <person name="Gaulin E."/>
        </authorList>
    </citation>
    <scope>NUCLEOTIDE SEQUENCE [LARGE SCALE GENOMIC DNA]</scope>
    <source>
        <strain evidence="2 3">ATCC 201684</strain>
    </source>
</reference>
<feature type="domain" description="Macro" evidence="1">
    <location>
        <begin position="95"/>
        <end position="283"/>
    </location>
</feature>
<dbReference type="Proteomes" id="UP000481153">
    <property type="component" value="Unassembled WGS sequence"/>
</dbReference>
<dbReference type="Gene3D" id="3.40.220.10">
    <property type="entry name" value="Leucine Aminopeptidase, subunit E, domain 1"/>
    <property type="match status" value="1"/>
</dbReference>
<dbReference type="PANTHER" id="PTHR11106:SF27">
    <property type="entry name" value="MACRO DOMAIN-CONTAINING PROTEIN"/>
    <property type="match status" value="1"/>
</dbReference>
<protein>
    <recommendedName>
        <fullName evidence="1">Macro domain-containing protein</fullName>
    </recommendedName>
</protein>
<keyword evidence="3" id="KW-1185">Reference proteome</keyword>
<evidence type="ECO:0000313" key="2">
    <source>
        <dbReference type="EMBL" id="KAF0744518.1"/>
    </source>
</evidence>
<comment type="caution">
    <text evidence="2">The sequence shown here is derived from an EMBL/GenBank/DDBJ whole genome shotgun (WGS) entry which is preliminary data.</text>
</comment>
<dbReference type="VEuPathDB" id="FungiDB:AeMF1_004295"/>
<dbReference type="AlphaFoldDB" id="A0A6G0XVN3"/>
<dbReference type="EMBL" id="VJMJ01000009">
    <property type="protein sequence ID" value="KAF0744518.1"/>
    <property type="molecule type" value="Genomic_DNA"/>
</dbReference>
<organism evidence="2 3">
    <name type="scientific">Aphanomyces euteiches</name>
    <dbReference type="NCBI Taxonomy" id="100861"/>
    <lineage>
        <taxon>Eukaryota</taxon>
        <taxon>Sar</taxon>
        <taxon>Stramenopiles</taxon>
        <taxon>Oomycota</taxon>
        <taxon>Saprolegniomycetes</taxon>
        <taxon>Saprolegniales</taxon>
        <taxon>Verrucalvaceae</taxon>
        <taxon>Aphanomyces</taxon>
    </lineage>
</organism>
<dbReference type="InterPro" id="IPR043472">
    <property type="entry name" value="Macro_dom-like"/>
</dbReference>
<dbReference type="SUPFAM" id="SSF52949">
    <property type="entry name" value="Macro domain-like"/>
    <property type="match status" value="1"/>
</dbReference>
<evidence type="ECO:0000259" key="1">
    <source>
        <dbReference type="PROSITE" id="PS51154"/>
    </source>
</evidence>
<gene>
    <name evidence="2" type="ORF">Ae201684_000994</name>
</gene>
<dbReference type="Pfam" id="PF01661">
    <property type="entry name" value="Macro"/>
    <property type="match status" value="1"/>
</dbReference>
<accession>A0A6G0XVN3</accession>
<dbReference type="PANTHER" id="PTHR11106">
    <property type="entry name" value="GANGLIOSIDE INDUCED DIFFERENTIATION ASSOCIATED PROTEIN 2-RELATED"/>
    <property type="match status" value="1"/>
</dbReference>
<dbReference type="InterPro" id="IPR002589">
    <property type="entry name" value="Macro_dom"/>
</dbReference>
<proteinExistence type="predicted"/>
<name>A0A6G0XVN3_9STRA</name>
<dbReference type="SMART" id="SM00506">
    <property type="entry name" value="A1pp"/>
    <property type="match status" value="1"/>
</dbReference>
<sequence length="318" mass="36007">MDLFGNPDICLGFLEMCDVSTAREVCFALLSSRKYRNYGTQYRIWERLIQSHFGPRRHYDPLYSFESMPQVFQNPHWPESFIPEVDELSPPCKEFLETAMERGLFESIKIIAGDIGRIREIDDVPVDCIIFPTNSSLVSFGVGAAGAISNRAGPELMRLVRSEAYQRIRRRTTDAIVTPGFNTGVDHLIHCVGPSPHRPDCQENLYRTYLNALKRAREVGARCVVIASISTGALGFPAKKAAELAMRAFRDFIKSLRWSAKVSIVCMDKKVENAMIAEHANILRRFNDGCLDLTQWNAQETPFTMEIPLAIPPQLFDE</sequence>
<evidence type="ECO:0000313" key="3">
    <source>
        <dbReference type="Proteomes" id="UP000481153"/>
    </source>
</evidence>
<dbReference type="PROSITE" id="PS51154">
    <property type="entry name" value="MACRO"/>
    <property type="match status" value="1"/>
</dbReference>